<dbReference type="InterPro" id="IPR036041">
    <property type="entry name" value="Ribosome-inact_prot_sf"/>
</dbReference>
<dbReference type="PANTHER" id="PTHR33453:SF40">
    <property type="entry name" value="RRNA N-GLYCOSYLASE"/>
    <property type="match status" value="1"/>
</dbReference>
<organism evidence="3">
    <name type="scientific">Oryza sativa subsp. japonica</name>
    <name type="common">Rice</name>
    <dbReference type="NCBI Taxonomy" id="39947"/>
    <lineage>
        <taxon>Eukaryota</taxon>
        <taxon>Viridiplantae</taxon>
        <taxon>Streptophyta</taxon>
        <taxon>Embryophyta</taxon>
        <taxon>Tracheophyta</taxon>
        <taxon>Spermatophyta</taxon>
        <taxon>Magnoliopsida</taxon>
        <taxon>Liliopsida</taxon>
        <taxon>Poales</taxon>
        <taxon>Poaceae</taxon>
        <taxon>BOP clade</taxon>
        <taxon>Oryzoideae</taxon>
        <taxon>Oryzeae</taxon>
        <taxon>Oryzinae</taxon>
        <taxon>Oryza</taxon>
        <taxon>Oryza sativa</taxon>
    </lineage>
</organism>
<protein>
    <recommendedName>
        <fullName evidence="2">DUF6598 domain-containing protein</fullName>
    </recommendedName>
</protein>
<evidence type="ECO:0000259" key="2">
    <source>
        <dbReference type="Pfam" id="PF20241"/>
    </source>
</evidence>
<comment type="similarity">
    <text evidence="1">Belongs to the ribosome-inactivating protein family.</text>
</comment>
<evidence type="ECO:0000256" key="1">
    <source>
        <dbReference type="RuleBase" id="RU004915"/>
    </source>
</evidence>
<dbReference type="Pfam" id="PF00161">
    <property type="entry name" value="RIP"/>
    <property type="match status" value="1"/>
</dbReference>
<reference evidence="3" key="1">
    <citation type="journal article" date="2005" name="PLoS Biol.">
        <title>The genomes of Oryza sativa: a history of duplications.</title>
        <authorList>
            <person name="Yu J."/>
            <person name="Wang J."/>
            <person name="Lin W."/>
            <person name="Li S."/>
            <person name="Li H."/>
            <person name="Zhou J."/>
            <person name="Ni P."/>
            <person name="Dong W."/>
            <person name="Hu S."/>
            <person name="Zeng C."/>
            <person name="Zhang J."/>
            <person name="Zhang Y."/>
            <person name="Li R."/>
            <person name="Xu Z."/>
            <person name="Li S."/>
            <person name="Li X."/>
            <person name="Zheng H."/>
            <person name="Cong L."/>
            <person name="Lin L."/>
            <person name="Yin J."/>
            <person name="Geng J."/>
            <person name="Li G."/>
            <person name="Shi J."/>
            <person name="Liu J."/>
            <person name="Lv H."/>
            <person name="Li J."/>
            <person name="Wang J."/>
            <person name="Deng Y."/>
            <person name="Ran L."/>
            <person name="Shi X."/>
            <person name="Wang X."/>
            <person name="Wu Q."/>
            <person name="Li C."/>
            <person name="Ren X."/>
            <person name="Wang J."/>
            <person name="Wang X."/>
            <person name="Li D."/>
            <person name="Liu D."/>
            <person name="Zhang X."/>
            <person name="Ji Z."/>
            <person name="Zhao W."/>
            <person name="Sun Y."/>
            <person name="Zhang Z."/>
            <person name="Bao J."/>
            <person name="Han Y."/>
            <person name="Dong L."/>
            <person name="Ji J."/>
            <person name="Chen P."/>
            <person name="Wu S."/>
            <person name="Liu J."/>
            <person name="Xiao Y."/>
            <person name="Bu D."/>
            <person name="Tan J."/>
            <person name="Yang L."/>
            <person name="Ye C."/>
            <person name="Zhang J."/>
            <person name="Xu J."/>
            <person name="Zhou Y."/>
            <person name="Yu Y."/>
            <person name="Zhang B."/>
            <person name="Zhuang S."/>
            <person name="Wei H."/>
            <person name="Liu B."/>
            <person name="Lei M."/>
            <person name="Yu H."/>
            <person name="Li Y."/>
            <person name="Xu H."/>
            <person name="Wei S."/>
            <person name="He X."/>
            <person name="Fang L."/>
            <person name="Zhang Z."/>
            <person name="Zhang Y."/>
            <person name="Huang X."/>
            <person name="Su Z."/>
            <person name="Tong W."/>
            <person name="Li J."/>
            <person name="Tong Z."/>
            <person name="Li S."/>
            <person name="Ye J."/>
            <person name="Wang L."/>
            <person name="Fang L."/>
            <person name="Lei T."/>
            <person name="Chen C."/>
            <person name="Chen H."/>
            <person name="Xu Z."/>
            <person name="Li H."/>
            <person name="Huang H."/>
            <person name="Zhang F."/>
            <person name="Xu H."/>
            <person name="Li N."/>
            <person name="Zhao C."/>
            <person name="Li S."/>
            <person name="Dong L."/>
            <person name="Huang Y."/>
            <person name="Li L."/>
            <person name="Xi Y."/>
            <person name="Qi Q."/>
            <person name="Li W."/>
            <person name="Zhang B."/>
            <person name="Hu W."/>
            <person name="Zhang Y."/>
            <person name="Tian X."/>
            <person name="Jiao Y."/>
            <person name="Liang X."/>
            <person name="Jin J."/>
            <person name="Gao L."/>
            <person name="Zheng W."/>
            <person name="Hao B."/>
            <person name="Liu S."/>
            <person name="Wang W."/>
            <person name="Yuan L."/>
            <person name="Cao M."/>
            <person name="McDermott J."/>
            <person name="Samudrala R."/>
            <person name="Wang J."/>
            <person name="Wong G.K."/>
            <person name="Yang H."/>
        </authorList>
    </citation>
    <scope>NUCLEOTIDE SEQUENCE [LARGE SCALE GENOMIC DNA]</scope>
</reference>
<dbReference type="Pfam" id="PF20241">
    <property type="entry name" value="DUF6598"/>
    <property type="match status" value="1"/>
</dbReference>
<reference evidence="3" key="2">
    <citation type="submission" date="2008-12" db="EMBL/GenBank/DDBJ databases">
        <title>Improved gene annotation of the rice (Oryza sativa) genomes.</title>
        <authorList>
            <person name="Wang J."/>
            <person name="Li R."/>
            <person name="Fan W."/>
            <person name="Huang Q."/>
            <person name="Zhang J."/>
            <person name="Zhou Y."/>
            <person name="Hu Y."/>
            <person name="Zi S."/>
            <person name="Li J."/>
            <person name="Ni P."/>
            <person name="Zheng H."/>
            <person name="Zhang Y."/>
            <person name="Zhao M."/>
            <person name="Hao Q."/>
            <person name="McDermott J."/>
            <person name="Samudrala R."/>
            <person name="Kristiansen K."/>
            <person name="Wong G.K.-S."/>
        </authorList>
    </citation>
    <scope>NUCLEOTIDE SEQUENCE</scope>
</reference>
<name>B9G9J5_ORYSJ</name>
<dbReference type="GO" id="GO:0030598">
    <property type="term" value="F:rRNA N-glycosylase activity"/>
    <property type="evidence" value="ECO:0007669"/>
    <property type="project" value="UniProtKB-EC"/>
</dbReference>
<dbReference type="PANTHER" id="PTHR33453">
    <property type="match status" value="1"/>
</dbReference>
<keyword evidence="1" id="KW-0652">Protein synthesis inhibitor</keyword>
<dbReference type="GO" id="GO:0090729">
    <property type="term" value="F:toxin activity"/>
    <property type="evidence" value="ECO:0007669"/>
    <property type="project" value="UniProtKB-KW"/>
</dbReference>
<evidence type="ECO:0000313" key="3">
    <source>
        <dbReference type="EMBL" id="EEE51701.1"/>
    </source>
</evidence>
<keyword evidence="1" id="KW-0611">Plant defense</keyword>
<dbReference type="InterPro" id="IPR016138">
    <property type="entry name" value="Ribosome_inactivat_prot_sub1"/>
</dbReference>
<gene>
    <name evidence="3" type="ORF">OsJ_33076</name>
</gene>
<dbReference type="GO" id="GO:0006952">
    <property type="term" value="P:defense response"/>
    <property type="evidence" value="ECO:0007669"/>
    <property type="project" value="UniProtKB-KW"/>
</dbReference>
<dbReference type="HOGENOM" id="CLU_031596_0_0_1"/>
<dbReference type="InterPro" id="IPR001574">
    <property type="entry name" value="Ribosome_inactivat_prot"/>
</dbReference>
<feature type="domain" description="DUF6598" evidence="2">
    <location>
        <begin position="373"/>
        <end position="568"/>
    </location>
</feature>
<dbReference type="Proteomes" id="UP000007752">
    <property type="component" value="Chromosome 11"/>
</dbReference>
<dbReference type="GO" id="GO:0017148">
    <property type="term" value="P:negative regulation of translation"/>
    <property type="evidence" value="ECO:0007669"/>
    <property type="project" value="UniProtKB-KW"/>
</dbReference>
<dbReference type="Gene3D" id="3.40.420.10">
    <property type="entry name" value="Ricin (A subunit), domain 1"/>
    <property type="match status" value="1"/>
</dbReference>
<proteinExistence type="inferred from homology"/>
<keyword evidence="1" id="KW-0800">Toxin</keyword>
<comment type="catalytic activity">
    <reaction evidence="1">
        <text>Endohydrolysis of the N-glycosidic bond at one specific adenosine on the 28S rRNA.</text>
        <dbReference type="EC" id="3.2.2.22"/>
    </reaction>
</comment>
<accession>B9G9J5</accession>
<dbReference type="AlphaFoldDB" id="B9G9J5"/>
<dbReference type="InterPro" id="IPR046533">
    <property type="entry name" value="DUF6598"/>
</dbReference>
<dbReference type="SUPFAM" id="SSF56371">
    <property type="entry name" value="Ribosome inactivating proteins (RIP)"/>
    <property type="match status" value="1"/>
</dbReference>
<sequence>MERTVVVENVDYNIMTSNYSDFIIDLQSRLAEHPEQANFHGRPVLARQCHPKQPARWLYINLVGENNDRATLAVRDDNVYLIGFRNLNGKWFHLGFSLRSVPILPEPSTFLECDVTYRSLLGGNVKDVLVRVDVRKISVIHAVHRLSGYAQRRCGVDGATKRDLARLIVVICESARMAAHYNTVNDGWLIRNRQIRLDLWHVDYLWNWGLMSWVVQQQGGKMWPIRLINSGINSISEALAVLQLLLNTARRPLPDLPRASPPPPVLYLPRQAAPAVPCPPAPPLWLPSPSVPSSLALHVPLFHASSLERWSPTALAMAPPSLPLRVPFFHASSVEEKTPAASTDGDEGSTVDYCVGRLLVEVLAVWSSFDSCTIAVFDGKRGQIIYENHRGDHDGIHDSQGNLMLTGPYRAISADGSFLIEVHTNNAGDVDGTLFWDCYDDRNDHEHDITLTNTINTSLGPVEVTYAVLTDAVEATVQVKLLHASRRIQHRHAVAATIFVYGDITARSECFSVGSVLFSRGSQNKVALTSGSTLLPLSRCVVAVPLNDQVEIEVKLYVGTSSEESINYTFIHRILVFYSGGEQLAQQIFLHGNPAIEVTWTPYF</sequence>
<dbReference type="EMBL" id="CM000148">
    <property type="protein sequence ID" value="EEE51701.1"/>
    <property type="molecule type" value="Genomic_DNA"/>
</dbReference>
<keyword evidence="1" id="KW-0378">Hydrolase</keyword>